<organism evidence="3 4">
    <name type="scientific">Streptomyces liliifuscus</name>
    <dbReference type="NCBI Taxonomy" id="2797636"/>
    <lineage>
        <taxon>Bacteria</taxon>
        <taxon>Bacillati</taxon>
        <taxon>Actinomycetota</taxon>
        <taxon>Actinomycetes</taxon>
        <taxon>Kitasatosporales</taxon>
        <taxon>Streptomycetaceae</taxon>
        <taxon>Streptomyces</taxon>
    </lineage>
</organism>
<evidence type="ECO:0000256" key="2">
    <source>
        <dbReference type="SAM" id="SignalP"/>
    </source>
</evidence>
<name>A0A7T7KY45_9ACTN</name>
<feature type="chain" id="PRO_5032601298" description="Lipoprotein" evidence="2">
    <location>
        <begin position="28"/>
        <end position="298"/>
    </location>
</feature>
<dbReference type="EMBL" id="CP066831">
    <property type="protein sequence ID" value="QQM42932.1"/>
    <property type="molecule type" value="Genomic_DNA"/>
</dbReference>
<evidence type="ECO:0000256" key="1">
    <source>
        <dbReference type="SAM" id="MobiDB-lite"/>
    </source>
</evidence>
<dbReference type="Proteomes" id="UP000595636">
    <property type="component" value="Chromosome"/>
</dbReference>
<gene>
    <name evidence="3" type="ORF">JEQ17_28260</name>
</gene>
<keyword evidence="2" id="KW-0732">Signal</keyword>
<proteinExistence type="predicted"/>
<evidence type="ECO:0000313" key="4">
    <source>
        <dbReference type="Proteomes" id="UP000595636"/>
    </source>
</evidence>
<accession>A0A7T7KY45</accession>
<dbReference type="RefSeq" id="WP_200397794.1">
    <property type="nucleotide sequence ID" value="NZ_CP066831.1"/>
</dbReference>
<dbReference type="AlphaFoldDB" id="A0A7T7KY45"/>
<protein>
    <recommendedName>
        <fullName evidence="5">Lipoprotein</fullName>
    </recommendedName>
</protein>
<sequence length="298" mass="31846">MRRVRNIVTAACAAATLLGLSSCSASGDRPDRAPRAAAPTETTETTERAEPSSGVDANPLPLPVQKYLLVPAEISAIKPATIILLNTCLQKRNVPPIKETTGKTGRRSDPDPYQVARRYGPIVKADVLTYGYHLPPTWLGDTTAPPKTSARQEAAMSGPSGCLAVSQKELTGGHPMDSPAARQISGKSFTESLKDPKVKAVTADWSRCMAKKGYSFTDPLQALSKADLSSPKPGGKELLTAAADYACKESTRLIRTWQQAETRIQDKEIAGQRSALEKANARKARILAKAEKIVARGG</sequence>
<reference evidence="3 4" key="1">
    <citation type="submission" date="2020-12" db="EMBL/GenBank/DDBJ databases">
        <title>A novel species.</title>
        <authorList>
            <person name="Li K."/>
        </authorList>
    </citation>
    <scope>NUCLEOTIDE SEQUENCE [LARGE SCALE GENOMIC DNA]</scope>
    <source>
        <strain evidence="3 4">ZYC-3</strain>
    </source>
</reference>
<evidence type="ECO:0000313" key="3">
    <source>
        <dbReference type="EMBL" id="QQM42932.1"/>
    </source>
</evidence>
<keyword evidence="4" id="KW-1185">Reference proteome</keyword>
<dbReference type="KEGG" id="slf:JEQ17_28260"/>
<evidence type="ECO:0008006" key="5">
    <source>
        <dbReference type="Google" id="ProtNLM"/>
    </source>
</evidence>
<feature type="signal peptide" evidence="2">
    <location>
        <begin position="1"/>
        <end position="27"/>
    </location>
</feature>
<feature type="region of interest" description="Disordered" evidence="1">
    <location>
        <begin position="23"/>
        <end position="58"/>
    </location>
</feature>
<dbReference type="PROSITE" id="PS51257">
    <property type="entry name" value="PROKAR_LIPOPROTEIN"/>
    <property type="match status" value="1"/>
</dbReference>